<dbReference type="RefSeq" id="WP_006207879.1">
    <property type="nucleotide sequence ID" value="NZ_CP147845.1"/>
</dbReference>
<dbReference type="PROSITE" id="PS50928">
    <property type="entry name" value="ABC_TM1"/>
    <property type="match status" value="1"/>
</dbReference>
<keyword evidence="6 7" id="KW-0472">Membrane</keyword>
<proteinExistence type="inferred from homology"/>
<dbReference type="AlphaFoldDB" id="A0A163JLM2"/>
<evidence type="ECO:0000313" key="10">
    <source>
        <dbReference type="Proteomes" id="UP000076796"/>
    </source>
</evidence>
<dbReference type="SUPFAM" id="SSF161098">
    <property type="entry name" value="MetI-like"/>
    <property type="match status" value="1"/>
</dbReference>
<keyword evidence="3" id="KW-1003">Cell membrane</keyword>
<dbReference type="GO" id="GO:0055085">
    <property type="term" value="P:transmembrane transport"/>
    <property type="evidence" value="ECO:0007669"/>
    <property type="project" value="InterPro"/>
</dbReference>
<evidence type="ECO:0000256" key="3">
    <source>
        <dbReference type="ARBA" id="ARBA00022475"/>
    </source>
</evidence>
<evidence type="ECO:0000256" key="5">
    <source>
        <dbReference type="ARBA" id="ARBA00022989"/>
    </source>
</evidence>
<dbReference type="Gene3D" id="1.10.3720.10">
    <property type="entry name" value="MetI-like"/>
    <property type="match status" value="1"/>
</dbReference>
<dbReference type="InterPro" id="IPR000515">
    <property type="entry name" value="MetI-like"/>
</dbReference>
<dbReference type="PANTHER" id="PTHR43744:SF9">
    <property type="entry name" value="POLYGALACTURONAN_RHAMNOGALACTURONAN TRANSPORT SYSTEM PERMEASE PROTEIN YTCP"/>
    <property type="match status" value="1"/>
</dbReference>
<evidence type="ECO:0000256" key="7">
    <source>
        <dbReference type="RuleBase" id="RU363032"/>
    </source>
</evidence>
<evidence type="ECO:0000256" key="2">
    <source>
        <dbReference type="ARBA" id="ARBA00022448"/>
    </source>
</evidence>
<keyword evidence="4 7" id="KW-0812">Transmembrane</keyword>
<evidence type="ECO:0000256" key="1">
    <source>
        <dbReference type="ARBA" id="ARBA00004651"/>
    </source>
</evidence>
<dbReference type="GeneID" id="97558004"/>
<feature type="transmembrane region" description="Helical" evidence="7">
    <location>
        <begin position="12"/>
        <end position="34"/>
    </location>
</feature>
<dbReference type="OrthoDB" id="9810086at2"/>
<evidence type="ECO:0000313" key="9">
    <source>
        <dbReference type="EMBL" id="KZS46660.1"/>
    </source>
</evidence>
<dbReference type="PANTHER" id="PTHR43744">
    <property type="entry name" value="ABC TRANSPORTER PERMEASE PROTEIN MG189-RELATED-RELATED"/>
    <property type="match status" value="1"/>
</dbReference>
<dbReference type="CDD" id="cd06261">
    <property type="entry name" value="TM_PBP2"/>
    <property type="match status" value="1"/>
</dbReference>
<feature type="domain" description="ABC transmembrane type-1" evidence="8">
    <location>
        <begin position="77"/>
        <end position="277"/>
    </location>
</feature>
<reference evidence="9" key="1">
    <citation type="journal article" date="2016" name="Genome Announc.">
        <title>Draft genomes of two strains of Paenibacillus glucanolyticus with capability to degrade lignocellulose.</title>
        <authorList>
            <person name="Mathews S.L."/>
            <person name="Pawlak J."/>
            <person name="Grunden A.M."/>
        </authorList>
    </citation>
    <scope>NUCLEOTIDE SEQUENCE [LARGE SCALE GENOMIC DNA]</scope>
    <source>
        <strain evidence="9">SLM1</strain>
    </source>
</reference>
<gene>
    <name evidence="9" type="ORF">AWU65_12385</name>
</gene>
<dbReference type="STRING" id="59843.A3958_11925"/>
<dbReference type="Proteomes" id="UP000076796">
    <property type="component" value="Unassembled WGS sequence"/>
</dbReference>
<organism evidence="9 10">
    <name type="scientific">Paenibacillus glucanolyticus</name>
    <dbReference type="NCBI Taxonomy" id="59843"/>
    <lineage>
        <taxon>Bacteria</taxon>
        <taxon>Bacillati</taxon>
        <taxon>Bacillota</taxon>
        <taxon>Bacilli</taxon>
        <taxon>Bacillales</taxon>
        <taxon>Paenibacillaceae</taxon>
        <taxon>Paenibacillus</taxon>
    </lineage>
</organism>
<accession>A0A163JLM2</accession>
<protein>
    <submittedName>
        <fullName evidence="9">Sugar ABC transporter permease</fullName>
    </submittedName>
</protein>
<feature type="transmembrane region" description="Helical" evidence="7">
    <location>
        <begin position="257"/>
        <end position="277"/>
    </location>
</feature>
<name>A0A163JLM2_9BACL</name>
<keyword evidence="2 7" id="KW-0813">Transport</keyword>
<comment type="similarity">
    <text evidence="7">Belongs to the binding-protein-dependent transport system permease family.</text>
</comment>
<keyword evidence="5 7" id="KW-1133">Transmembrane helix</keyword>
<dbReference type="Pfam" id="PF00528">
    <property type="entry name" value="BPD_transp_1"/>
    <property type="match status" value="1"/>
</dbReference>
<comment type="caution">
    <text evidence="9">The sequence shown here is derived from an EMBL/GenBank/DDBJ whole genome shotgun (WGS) entry which is preliminary data.</text>
</comment>
<feature type="transmembrane region" description="Helical" evidence="7">
    <location>
        <begin position="81"/>
        <end position="100"/>
    </location>
</feature>
<evidence type="ECO:0000256" key="6">
    <source>
        <dbReference type="ARBA" id="ARBA00023136"/>
    </source>
</evidence>
<sequence>MVSKRFRLRNISLFHVINTLILLSLAVVTVYPVIYITAVSLSSTSEVVQGHVTLFPRGFNLEAYAQVLTDNRVPRAYLNTLMYTALGTAINLLLTAIAAYPLARRDMFGRNFFLMAIILTMFLNPGIIPNYLIVSELGLIDSVWALVLPNAIWTFELLILKSFYENMSESLREAAVVDGASEYRILFQIVIPLSKPALASIGLFYFMGHWNSFFIPMIYLNDANMYPLQVVLRDMLIFSEGGNNASLVDSSALAPQAMKNATIVLSMIPVLLIYPFAQKYFAKGVMLGSEKG</sequence>
<comment type="subcellular location">
    <subcellularLocation>
        <location evidence="1 7">Cell membrane</location>
        <topology evidence="1 7">Multi-pass membrane protein</topology>
    </subcellularLocation>
</comment>
<keyword evidence="10" id="KW-1185">Reference proteome</keyword>
<feature type="transmembrane region" description="Helical" evidence="7">
    <location>
        <begin position="144"/>
        <end position="164"/>
    </location>
</feature>
<dbReference type="InterPro" id="IPR035906">
    <property type="entry name" value="MetI-like_sf"/>
</dbReference>
<evidence type="ECO:0000259" key="8">
    <source>
        <dbReference type="PROSITE" id="PS50928"/>
    </source>
</evidence>
<evidence type="ECO:0000256" key="4">
    <source>
        <dbReference type="ARBA" id="ARBA00022692"/>
    </source>
</evidence>
<dbReference type="GO" id="GO:0005886">
    <property type="term" value="C:plasma membrane"/>
    <property type="evidence" value="ECO:0007669"/>
    <property type="project" value="UniProtKB-SubCell"/>
</dbReference>
<dbReference type="EMBL" id="LWMH01000001">
    <property type="protein sequence ID" value="KZS46660.1"/>
    <property type="molecule type" value="Genomic_DNA"/>
</dbReference>
<feature type="transmembrane region" description="Helical" evidence="7">
    <location>
        <begin position="112"/>
        <end position="132"/>
    </location>
</feature>
<feature type="transmembrane region" description="Helical" evidence="7">
    <location>
        <begin position="185"/>
        <end position="207"/>
    </location>
</feature>